<evidence type="ECO:0000313" key="7">
    <source>
        <dbReference type="EMBL" id="GAA0157795.1"/>
    </source>
</evidence>
<accession>A0AAV3Q1J1</accession>
<feature type="domain" description="WRKY" evidence="6">
    <location>
        <begin position="22"/>
        <end position="72"/>
    </location>
</feature>
<keyword evidence="4" id="KW-0804">Transcription</keyword>
<dbReference type="PANTHER" id="PTHR31282">
    <property type="entry name" value="WRKY TRANSCRIPTION FACTOR 21-RELATED"/>
    <property type="match status" value="1"/>
</dbReference>
<keyword evidence="2" id="KW-0805">Transcription regulation</keyword>
<keyword evidence="8" id="KW-1185">Reference proteome</keyword>
<gene>
    <name evidence="7" type="ORF">LIER_14982</name>
</gene>
<sequence>MRIRLFKLTNMPKAISNKQSADVKGWNLQLCYFRCTHKFDQGCRAVKQVQKVDDQERSKYHTTYFGHHTCKNLTTAPQIIISDSEETKEQNTNMICFQEKANQVPFSAVEMKQESKGEAQSDDVTDNVSSNVPNKFMWNDVGGTGSSLPVEMEYYPKMEFFHDHQEVASRSLGDLDIKTFNDSTHLFQW</sequence>
<dbReference type="SUPFAM" id="SSF118290">
    <property type="entry name" value="WRKY DNA-binding domain"/>
    <property type="match status" value="1"/>
</dbReference>
<dbReference type="GO" id="GO:0005634">
    <property type="term" value="C:nucleus"/>
    <property type="evidence" value="ECO:0007669"/>
    <property type="project" value="UniProtKB-SubCell"/>
</dbReference>
<dbReference type="Pfam" id="PF03106">
    <property type="entry name" value="WRKY"/>
    <property type="match status" value="1"/>
</dbReference>
<keyword evidence="3" id="KW-0238">DNA-binding</keyword>
<dbReference type="GO" id="GO:0043565">
    <property type="term" value="F:sequence-specific DNA binding"/>
    <property type="evidence" value="ECO:0007669"/>
    <property type="project" value="InterPro"/>
</dbReference>
<dbReference type="InterPro" id="IPR036576">
    <property type="entry name" value="WRKY_dom_sf"/>
</dbReference>
<dbReference type="AlphaFoldDB" id="A0AAV3Q1J1"/>
<evidence type="ECO:0000313" key="8">
    <source>
        <dbReference type="Proteomes" id="UP001454036"/>
    </source>
</evidence>
<evidence type="ECO:0000256" key="4">
    <source>
        <dbReference type="ARBA" id="ARBA00023163"/>
    </source>
</evidence>
<comment type="caution">
    <text evidence="7">The sequence shown here is derived from an EMBL/GenBank/DDBJ whole genome shotgun (WGS) entry which is preliminary data.</text>
</comment>
<dbReference type="InterPro" id="IPR003657">
    <property type="entry name" value="WRKY_dom"/>
</dbReference>
<dbReference type="GO" id="GO:0003700">
    <property type="term" value="F:DNA-binding transcription factor activity"/>
    <property type="evidence" value="ECO:0007669"/>
    <property type="project" value="InterPro"/>
</dbReference>
<evidence type="ECO:0000256" key="1">
    <source>
        <dbReference type="ARBA" id="ARBA00004123"/>
    </source>
</evidence>
<dbReference type="Proteomes" id="UP001454036">
    <property type="component" value="Unassembled WGS sequence"/>
</dbReference>
<protein>
    <recommendedName>
        <fullName evidence="6">WRKY domain-containing protein</fullName>
    </recommendedName>
</protein>
<evidence type="ECO:0000256" key="5">
    <source>
        <dbReference type="ARBA" id="ARBA00023242"/>
    </source>
</evidence>
<keyword evidence="5" id="KW-0539">Nucleus</keyword>
<evidence type="ECO:0000256" key="2">
    <source>
        <dbReference type="ARBA" id="ARBA00023015"/>
    </source>
</evidence>
<dbReference type="SMART" id="SM00774">
    <property type="entry name" value="WRKY"/>
    <property type="match status" value="1"/>
</dbReference>
<reference evidence="7 8" key="1">
    <citation type="submission" date="2024-01" db="EMBL/GenBank/DDBJ databases">
        <title>The complete chloroplast genome sequence of Lithospermum erythrorhizon: insights into the phylogenetic relationship among Boraginaceae species and the maternal lineages of purple gromwells.</title>
        <authorList>
            <person name="Okada T."/>
            <person name="Watanabe K."/>
        </authorList>
    </citation>
    <scope>NUCLEOTIDE SEQUENCE [LARGE SCALE GENOMIC DNA]</scope>
</reference>
<evidence type="ECO:0000259" key="6">
    <source>
        <dbReference type="SMART" id="SM00774"/>
    </source>
</evidence>
<proteinExistence type="predicted"/>
<name>A0AAV3Q1J1_LITER</name>
<organism evidence="7 8">
    <name type="scientific">Lithospermum erythrorhizon</name>
    <name type="common">Purple gromwell</name>
    <name type="synonym">Lithospermum officinale var. erythrorhizon</name>
    <dbReference type="NCBI Taxonomy" id="34254"/>
    <lineage>
        <taxon>Eukaryota</taxon>
        <taxon>Viridiplantae</taxon>
        <taxon>Streptophyta</taxon>
        <taxon>Embryophyta</taxon>
        <taxon>Tracheophyta</taxon>
        <taxon>Spermatophyta</taxon>
        <taxon>Magnoliopsida</taxon>
        <taxon>eudicotyledons</taxon>
        <taxon>Gunneridae</taxon>
        <taxon>Pentapetalae</taxon>
        <taxon>asterids</taxon>
        <taxon>lamiids</taxon>
        <taxon>Boraginales</taxon>
        <taxon>Boraginaceae</taxon>
        <taxon>Boraginoideae</taxon>
        <taxon>Lithospermeae</taxon>
        <taxon>Lithospermum</taxon>
    </lineage>
</organism>
<dbReference type="Gene3D" id="2.20.25.80">
    <property type="entry name" value="WRKY domain"/>
    <property type="match status" value="1"/>
</dbReference>
<evidence type="ECO:0000256" key="3">
    <source>
        <dbReference type="ARBA" id="ARBA00023125"/>
    </source>
</evidence>
<dbReference type="EMBL" id="BAABME010003187">
    <property type="protein sequence ID" value="GAA0157795.1"/>
    <property type="molecule type" value="Genomic_DNA"/>
</dbReference>
<comment type="subcellular location">
    <subcellularLocation>
        <location evidence="1">Nucleus</location>
    </subcellularLocation>
</comment>
<dbReference type="InterPro" id="IPR044810">
    <property type="entry name" value="WRKY_plant"/>
</dbReference>